<feature type="transmembrane region" description="Helical" evidence="1">
    <location>
        <begin position="66"/>
        <end position="86"/>
    </location>
</feature>
<dbReference type="Proteomes" id="UP000583800">
    <property type="component" value="Unassembled WGS sequence"/>
</dbReference>
<proteinExistence type="predicted"/>
<evidence type="ECO:0000256" key="1">
    <source>
        <dbReference type="SAM" id="Phobius"/>
    </source>
</evidence>
<accession>A0A7X0C9F4</accession>
<keyword evidence="1" id="KW-1133">Transmembrane helix</keyword>
<evidence type="ECO:0000313" key="2">
    <source>
        <dbReference type="EMBL" id="MBB6351010.1"/>
    </source>
</evidence>
<comment type="caution">
    <text evidence="2">The sequence shown here is derived from an EMBL/GenBank/DDBJ whole genome shotgun (WGS) entry which is preliminary data.</text>
</comment>
<feature type="transmembrane region" description="Helical" evidence="1">
    <location>
        <begin position="98"/>
        <end position="131"/>
    </location>
</feature>
<feature type="transmembrane region" description="Helical" evidence="1">
    <location>
        <begin position="12"/>
        <end position="33"/>
    </location>
</feature>
<dbReference type="RefSeq" id="WP_185088705.1">
    <property type="nucleotide sequence ID" value="NZ_JACHJB010000003.1"/>
</dbReference>
<protein>
    <submittedName>
        <fullName evidence="2">Uncharacterized protein</fullName>
    </submittedName>
</protein>
<keyword evidence="3" id="KW-1185">Reference proteome</keyword>
<dbReference type="EMBL" id="JACHJB010000003">
    <property type="protein sequence ID" value="MBB6351010.1"/>
    <property type="molecule type" value="Genomic_DNA"/>
</dbReference>
<evidence type="ECO:0000313" key="3">
    <source>
        <dbReference type="Proteomes" id="UP000583800"/>
    </source>
</evidence>
<name>A0A7X0C9F4_9ACTN</name>
<organism evidence="2 3">
    <name type="scientific">Nonomuraea muscovyensis</name>
    <dbReference type="NCBI Taxonomy" id="1124761"/>
    <lineage>
        <taxon>Bacteria</taxon>
        <taxon>Bacillati</taxon>
        <taxon>Actinomycetota</taxon>
        <taxon>Actinomycetes</taxon>
        <taxon>Streptosporangiales</taxon>
        <taxon>Streptosporangiaceae</taxon>
        <taxon>Nonomuraea</taxon>
    </lineage>
</organism>
<dbReference type="AlphaFoldDB" id="A0A7X0C9F4"/>
<keyword evidence="1" id="KW-0472">Membrane</keyword>
<gene>
    <name evidence="2" type="ORF">FHU36_007582</name>
</gene>
<dbReference type="PROSITE" id="PS51257">
    <property type="entry name" value="PROKAR_LIPOPROTEIN"/>
    <property type="match status" value="1"/>
</dbReference>
<sequence length="155" mass="15841">MSSETNRSVKSVVWAGGILVFLACVHLTITGLASAAHIPGWFRGEAWLPGTGGLAELGSPAPNVGAFWLVWGSFAVPLGLLGALVARMGRGGQVPPPYVAGGIAVWALVGAVCFEPSPFVTVLVPCAMLLAARRGRRRAGAHQGASGGAFLADPR</sequence>
<reference evidence="2 3" key="1">
    <citation type="submission" date="2020-08" db="EMBL/GenBank/DDBJ databases">
        <title>Sequencing the genomes of 1000 actinobacteria strains.</title>
        <authorList>
            <person name="Klenk H.-P."/>
        </authorList>
    </citation>
    <scope>NUCLEOTIDE SEQUENCE [LARGE SCALE GENOMIC DNA]</scope>
    <source>
        <strain evidence="2 3">DSM 45913</strain>
    </source>
</reference>
<keyword evidence="1" id="KW-0812">Transmembrane</keyword>